<dbReference type="InterPro" id="IPR045340">
    <property type="entry name" value="DUF6533"/>
</dbReference>
<feature type="transmembrane region" description="Helical" evidence="1">
    <location>
        <begin position="62"/>
        <end position="82"/>
    </location>
</feature>
<accession>A0A8H3BY75</accession>
<feature type="transmembrane region" description="Helical" evidence="1">
    <location>
        <begin position="164"/>
        <end position="187"/>
    </location>
</feature>
<comment type="caution">
    <text evidence="3">The sequence shown here is derived from an EMBL/GenBank/DDBJ whole genome shotgun (WGS) entry which is preliminary data.</text>
</comment>
<dbReference type="Proteomes" id="UP000663841">
    <property type="component" value="Unassembled WGS sequence"/>
</dbReference>
<feature type="domain" description="DUF6533" evidence="2">
    <location>
        <begin position="33"/>
        <end position="75"/>
    </location>
</feature>
<dbReference type="EMBL" id="CAJMWW010000347">
    <property type="protein sequence ID" value="CAE6468035.1"/>
    <property type="molecule type" value="Genomic_DNA"/>
</dbReference>
<evidence type="ECO:0000259" key="2">
    <source>
        <dbReference type="Pfam" id="PF20151"/>
    </source>
</evidence>
<dbReference type="Pfam" id="PF20151">
    <property type="entry name" value="DUF6533"/>
    <property type="match status" value="1"/>
</dbReference>
<evidence type="ECO:0000313" key="3">
    <source>
        <dbReference type="EMBL" id="CAE6468035.1"/>
    </source>
</evidence>
<reference evidence="3" key="1">
    <citation type="submission" date="2021-01" db="EMBL/GenBank/DDBJ databases">
        <authorList>
            <person name="Kaushik A."/>
        </authorList>
    </citation>
    <scope>NUCLEOTIDE SEQUENCE</scope>
    <source>
        <strain evidence="3">AG3-T5</strain>
    </source>
</reference>
<feature type="transmembrane region" description="Helical" evidence="1">
    <location>
        <begin position="32"/>
        <end position="50"/>
    </location>
</feature>
<feature type="transmembrane region" description="Helical" evidence="1">
    <location>
        <begin position="129"/>
        <end position="148"/>
    </location>
</feature>
<evidence type="ECO:0000313" key="4">
    <source>
        <dbReference type="Proteomes" id="UP000663841"/>
    </source>
</evidence>
<feature type="non-terminal residue" evidence="3">
    <location>
        <position position="1"/>
    </location>
</feature>
<proteinExistence type="predicted"/>
<organism evidence="3 4">
    <name type="scientific">Rhizoctonia solani</name>
    <dbReference type="NCBI Taxonomy" id="456999"/>
    <lineage>
        <taxon>Eukaryota</taxon>
        <taxon>Fungi</taxon>
        <taxon>Dikarya</taxon>
        <taxon>Basidiomycota</taxon>
        <taxon>Agaricomycotina</taxon>
        <taxon>Agaricomycetes</taxon>
        <taxon>Cantharellales</taxon>
        <taxon>Ceratobasidiaceae</taxon>
        <taxon>Rhizoctonia</taxon>
    </lineage>
</organism>
<name>A0A8H3BY75_9AGAM</name>
<feature type="transmembrane region" description="Helical" evidence="1">
    <location>
        <begin position="280"/>
        <end position="300"/>
    </location>
</feature>
<keyword evidence="1" id="KW-0812">Transmembrane</keyword>
<evidence type="ECO:0000256" key="1">
    <source>
        <dbReference type="SAM" id="Phobius"/>
    </source>
</evidence>
<dbReference type="AlphaFoldDB" id="A0A8H3BY75"/>
<gene>
    <name evidence="3" type="ORF">RDB_LOCUS169504</name>
</gene>
<keyword evidence="1" id="KW-0472">Membrane</keyword>
<keyword evidence="1" id="KW-1133">Transmembrane helix</keyword>
<feature type="transmembrane region" description="Helical" evidence="1">
    <location>
        <begin position="214"/>
        <end position="236"/>
    </location>
</feature>
<sequence>ALYSPTALLMALGSGKESDIIEFFNAAERTKLVALIASVILVYDILLTLPDEIRYVWSVRWSFARVAFHINRVWGSLLLGIYVPMFNDLPGNLKRFSCTSLIFRRSSFMIIAGLRLRHIIHRCILINTYYIYGTAVTAAIVADTSYSYRQGLDHLRKKVGSYELLTWVLVLLALGSLAVSIPSLVLLQMRARSSKFKPNPAPEIITGCTVKASLYGVGAYIGPLIYETGLFFLTLYKSWRTCRTPLMQRLTRDGSRYYAIVFGTLVIIGLGSMNRQTKRAFLSSGLLTAIVSAMCSRLILSGLSYHDDITENMSDLEAGTSTSIMFASNIAGSEWFEHLE</sequence>
<protein>
    <recommendedName>
        <fullName evidence="2">DUF6533 domain-containing protein</fullName>
    </recommendedName>
</protein>
<feature type="transmembrane region" description="Helical" evidence="1">
    <location>
        <begin position="256"/>
        <end position="273"/>
    </location>
</feature>